<dbReference type="InterPro" id="IPR031917">
    <property type="entry name" value="Pilus_assem_C"/>
</dbReference>
<dbReference type="EMBL" id="LR134318">
    <property type="protein sequence ID" value="VEF12667.1"/>
    <property type="molecule type" value="Genomic_DNA"/>
</dbReference>
<dbReference type="InterPro" id="IPR032636">
    <property type="entry name" value="Pilus_assem_E-set-like_dom"/>
</dbReference>
<feature type="chain" id="PRO_5019553421" evidence="2">
    <location>
        <begin position="22"/>
        <end position="840"/>
    </location>
</feature>
<sequence length="840" mass="91325">MFPMTPIAAVFALLFSATAVAATAAPGTTPRSLLAQAKGLPAEFEEHFFDVPLAVRVELDQQFLGEAMVVLSRDDRVTLLEFTDTSESRFTGAERETWANYLKPGVPLGGCAGQCPPQMLAVHYNLESSLLSIVTENAERDGEAKLYYEQPDGGSSGLIVRNQLNLNGGQEQDLGGRFGLQASSSLGNWSQTFNMQLARLGAPDDKLYHAVHELFTQREMQGSFFRLGYFTPNSEGLTRQPRAFGTSPDTAVGLMYGSSDSLAVNNPKPSVYPVYVTANRQASVEIWRDGLLINTQSVPAGLQTLDTRPLPGGIYEVEVRLIEDGQTTSTTQELIYKPSNWRNVEDRWRYNVFAGQESKLLSNWEQQASGDATAGASLNYLLHPRVILGLSARQVREKLQYGSSVDWTLANNTSVFANFYQTEDYGTGVDLQGLYNYGSGSLVISHNRSWLDTTNTYDYLPDGTRLRQRNVFIGQTSSSSLALNQRISRTSSLNARVAHSEGNSEGASLDLGWTQRTELFGNDASWRLSLFDRPGTYSSGDARSRGVDLSVNLALGTPGHQLSASIGSRTARDGGRDNNASIGYRKDWQDHVLQSVSVTALTDTYGIGLNSLANFKTDAVAGDGFLQRSSYNGNYTGGLNLDSTVAVGAQQIVMTSQHQGEGAGMIIDVESDIDGIALRADDMSGGSAVLKPGRNFVPITAYKNSSVSFDFDGSHVPAANIAPQRTSYHINKGGVEYRKISVMRTVTVLGRLVNAQGQPLKGHHIINHASRGVSEVDGFFSMEMNAGSPTLQVRRADQLLCQFRLDAGQHRLENDVLMIGDLRCTPDTLADATFTDQNAG</sequence>
<feature type="domain" description="Pilus assembly protein E-set like" evidence="4">
    <location>
        <begin position="272"/>
        <end position="337"/>
    </location>
</feature>
<dbReference type="RefSeq" id="WP_126366074.1">
    <property type="nucleotide sequence ID" value="NZ_LR134318.1"/>
</dbReference>
<reference evidence="5 6" key="1">
    <citation type="submission" date="2018-12" db="EMBL/GenBank/DDBJ databases">
        <authorList>
            <consortium name="Pathogen Informatics"/>
        </authorList>
    </citation>
    <scope>NUCLEOTIDE SEQUENCE [LARGE SCALE GENOMIC DNA]</scope>
    <source>
        <strain evidence="5 6">NCTC9428</strain>
    </source>
</reference>
<dbReference type="AlphaFoldDB" id="A0A448E0T9"/>
<dbReference type="Pfam" id="PF15976">
    <property type="entry name" value="CooC_C"/>
    <property type="match status" value="1"/>
</dbReference>
<evidence type="ECO:0000256" key="2">
    <source>
        <dbReference type="SAM" id="SignalP"/>
    </source>
</evidence>
<dbReference type="Proteomes" id="UP000281909">
    <property type="component" value="Chromosome"/>
</dbReference>
<dbReference type="Pfam" id="PF16967">
    <property type="entry name" value="TcfC"/>
    <property type="match status" value="1"/>
</dbReference>
<evidence type="ECO:0000259" key="4">
    <source>
        <dbReference type="Pfam" id="PF16967"/>
    </source>
</evidence>
<name>A0A448E0T9_PSEFL</name>
<evidence type="ECO:0000256" key="1">
    <source>
        <dbReference type="ARBA" id="ARBA00022729"/>
    </source>
</evidence>
<keyword evidence="1 2" id="KW-0732">Signal</keyword>
<evidence type="ECO:0000313" key="6">
    <source>
        <dbReference type="Proteomes" id="UP000281909"/>
    </source>
</evidence>
<dbReference type="OrthoDB" id="6730090at2"/>
<feature type="domain" description="Pilus assembly protein C-terminal" evidence="3">
    <location>
        <begin position="731"/>
        <end position="825"/>
    </location>
</feature>
<accession>A0A448E0T9</accession>
<protein>
    <submittedName>
        <fullName evidence="5">CFA/I fimbrial subunit C</fullName>
    </submittedName>
</protein>
<evidence type="ECO:0000313" key="5">
    <source>
        <dbReference type="EMBL" id="VEF12667.1"/>
    </source>
</evidence>
<gene>
    <name evidence="5" type="ORF">NCTC9428_04326</name>
</gene>
<proteinExistence type="predicted"/>
<evidence type="ECO:0000259" key="3">
    <source>
        <dbReference type="Pfam" id="PF15976"/>
    </source>
</evidence>
<feature type="signal peptide" evidence="2">
    <location>
        <begin position="1"/>
        <end position="21"/>
    </location>
</feature>
<organism evidence="5 6">
    <name type="scientific">Pseudomonas fluorescens</name>
    <dbReference type="NCBI Taxonomy" id="294"/>
    <lineage>
        <taxon>Bacteria</taxon>
        <taxon>Pseudomonadati</taxon>
        <taxon>Pseudomonadota</taxon>
        <taxon>Gammaproteobacteria</taxon>
        <taxon>Pseudomonadales</taxon>
        <taxon>Pseudomonadaceae</taxon>
        <taxon>Pseudomonas</taxon>
    </lineage>
</organism>